<organism evidence="2 3">
    <name type="scientific">Kwoniella heveanensis BCC8398</name>
    <dbReference type="NCBI Taxonomy" id="1296120"/>
    <lineage>
        <taxon>Eukaryota</taxon>
        <taxon>Fungi</taxon>
        <taxon>Dikarya</taxon>
        <taxon>Basidiomycota</taxon>
        <taxon>Agaricomycotina</taxon>
        <taxon>Tremellomycetes</taxon>
        <taxon>Tremellales</taxon>
        <taxon>Cryptococcaceae</taxon>
        <taxon>Kwoniella</taxon>
    </lineage>
</organism>
<name>A0A1B9GSZ3_9TREE</name>
<evidence type="ECO:0000256" key="1">
    <source>
        <dbReference type="SAM" id="MobiDB-lite"/>
    </source>
</evidence>
<feature type="compositionally biased region" description="Basic and acidic residues" evidence="1">
    <location>
        <begin position="120"/>
        <end position="130"/>
    </location>
</feature>
<reference evidence="2 3" key="1">
    <citation type="submission" date="2013-07" db="EMBL/GenBank/DDBJ databases">
        <title>The Genome Sequence of Cryptococcus heveanensis BCC8398.</title>
        <authorList>
            <consortium name="The Broad Institute Genome Sequencing Platform"/>
            <person name="Cuomo C."/>
            <person name="Litvintseva A."/>
            <person name="Chen Y."/>
            <person name="Heitman J."/>
            <person name="Sun S."/>
            <person name="Springer D."/>
            <person name="Dromer F."/>
            <person name="Young S.K."/>
            <person name="Zeng Q."/>
            <person name="Gargeya S."/>
            <person name="Fitzgerald M."/>
            <person name="Abouelleil A."/>
            <person name="Alvarado L."/>
            <person name="Berlin A.M."/>
            <person name="Chapman S.B."/>
            <person name="Dewar J."/>
            <person name="Goldberg J."/>
            <person name="Griggs A."/>
            <person name="Gujja S."/>
            <person name="Hansen M."/>
            <person name="Howarth C."/>
            <person name="Imamovic A."/>
            <person name="Larimer J."/>
            <person name="McCowan C."/>
            <person name="Murphy C."/>
            <person name="Pearson M."/>
            <person name="Priest M."/>
            <person name="Roberts A."/>
            <person name="Saif S."/>
            <person name="Shea T."/>
            <person name="Sykes S."/>
            <person name="Wortman J."/>
            <person name="Nusbaum C."/>
            <person name="Birren B."/>
        </authorList>
    </citation>
    <scope>NUCLEOTIDE SEQUENCE [LARGE SCALE GENOMIC DNA]</scope>
    <source>
        <strain evidence="2 3">BCC8398</strain>
    </source>
</reference>
<feature type="compositionally biased region" description="Basic residues" evidence="1">
    <location>
        <begin position="162"/>
        <end position="176"/>
    </location>
</feature>
<evidence type="ECO:0000313" key="2">
    <source>
        <dbReference type="EMBL" id="OCF34192.1"/>
    </source>
</evidence>
<feature type="compositionally biased region" description="Acidic residues" evidence="1">
    <location>
        <begin position="467"/>
        <end position="480"/>
    </location>
</feature>
<reference evidence="3" key="2">
    <citation type="submission" date="2013-12" db="EMBL/GenBank/DDBJ databases">
        <title>Evolution of pathogenesis and genome organization in the Tremellales.</title>
        <authorList>
            <person name="Cuomo C."/>
            <person name="Litvintseva A."/>
            <person name="Heitman J."/>
            <person name="Chen Y."/>
            <person name="Sun S."/>
            <person name="Springer D."/>
            <person name="Dromer F."/>
            <person name="Young S."/>
            <person name="Zeng Q."/>
            <person name="Chapman S."/>
            <person name="Gujja S."/>
            <person name="Saif S."/>
            <person name="Birren B."/>
        </authorList>
    </citation>
    <scope>NUCLEOTIDE SEQUENCE [LARGE SCALE GENOMIC DNA]</scope>
    <source>
        <strain evidence="3">BCC8398</strain>
    </source>
</reference>
<keyword evidence="3" id="KW-1185">Reference proteome</keyword>
<feature type="region of interest" description="Disordered" evidence="1">
    <location>
        <begin position="1"/>
        <end position="370"/>
    </location>
</feature>
<feature type="region of interest" description="Disordered" evidence="1">
    <location>
        <begin position="420"/>
        <end position="480"/>
    </location>
</feature>
<feature type="compositionally biased region" description="Acidic residues" evidence="1">
    <location>
        <begin position="199"/>
        <end position="208"/>
    </location>
</feature>
<accession>A0A1B9GSZ3</accession>
<dbReference type="OrthoDB" id="3364141at2759"/>
<evidence type="ECO:0000313" key="3">
    <source>
        <dbReference type="Proteomes" id="UP000092666"/>
    </source>
</evidence>
<protein>
    <submittedName>
        <fullName evidence="2">Uncharacterized protein</fullName>
    </submittedName>
</protein>
<dbReference type="Proteomes" id="UP000092666">
    <property type="component" value="Unassembled WGS sequence"/>
</dbReference>
<feature type="compositionally biased region" description="Basic and acidic residues" evidence="1">
    <location>
        <begin position="148"/>
        <end position="161"/>
    </location>
</feature>
<feature type="compositionally biased region" description="Low complexity" evidence="1">
    <location>
        <begin position="187"/>
        <end position="198"/>
    </location>
</feature>
<proteinExistence type="predicted"/>
<sequence>MIMAAQPPNHPQPFNLPSSPFFAPTTTTTATPASARKRRAASPESPTAPFAAPSSSSFFTLNAHSSPVAAEGGGSDTPQHREKRRRPNLANGFRSLSISRDQLKNGTGSGSTTIPGSGEQSHELFDHTSGEEEEDEGIGLTRINNNDIKVEVLPDRGETASKSHHHHRDNHHHSNLHHWSIPNHAGPSSSSSSPSPTESSEENQDYDSDVTFTRSFPKHRRYAGVAQQADEIQQPLDAQQAYEAQQSSFGDREELGVEDVTVPTPLGSRRRREDDQGGPRGKKARMEGEMDVDMGDDGDVEELRRDFSDKRRKRKTVWHEPEKDRIVITSLSDASSSRGSSRSSSPEPSGSADERHLSQPGDQGFMLSPSLLTHLLKAQRNQLNGMNNGNNSQSAQNRNSLILYRPLGIPPGKLAGNQAGSGWTGIGTEPVVKSWQPGENYVDSGRFEEVDDDENFDEPSPAQTEGEGMDIDDDGDVAMD</sequence>
<gene>
    <name evidence="2" type="ORF">I316_04142</name>
</gene>
<feature type="compositionally biased region" description="Basic and acidic residues" evidence="1">
    <location>
        <begin position="317"/>
        <end position="326"/>
    </location>
</feature>
<dbReference type="AlphaFoldDB" id="A0A1B9GSZ3"/>
<feature type="compositionally biased region" description="Low complexity" evidence="1">
    <location>
        <begin position="17"/>
        <end position="34"/>
    </location>
</feature>
<feature type="compositionally biased region" description="Low complexity" evidence="1">
    <location>
        <begin position="332"/>
        <end position="351"/>
    </location>
</feature>
<feature type="compositionally biased region" description="Acidic residues" evidence="1">
    <location>
        <begin position="289"/>
        <end position="300"/>
    </location>
</feature>
<feature type="compositionally biased region" description="Low complexity" evidence="1">
    <location>
        <begin position="42"/>
        <end position="59"/>
    </location>
</feature>
<dbReference type="EMBL" id="KI669501">
    <property type="protein sequence ID" value="OCF34192.1"/>
    <property type="molecule type" value="Genomic_DNA"/>
</dbReference>